<dbReference type="Pfam" id="PF13607">
    <property type="entry name" value="Succ_CoA_lig"/>
    <property type="match status" value="1"/>
</dbReference>
<dbReference type="Gene3D" id="3.40.50.261">
    <property type="entry name" value="Succinyl-CoA synthetase domains"/>
    <property type="match status" value="2"/>
</dbReference>
<dbReference type="Pfam" id="PF13380">
    <property type="entry name" value="CoA_binding_2"/>
    <property type="match status" value="1"/>
</dbReference>
<dbReference type="InterPro" id="IPR016102">
    <property type="entry name" value="Succinyl-CoA_synth-like"/>
</dbReference>
<dbReference type="GO" id="GO:0016874">
    <property type="term" value="F:ligase activity"/>
    <property type="evidence" value="ECO:0007669"/>
    <property type="project" value="UniProtKB-KW"/>
</dbReference>
<dbReference type="SMART" id="SM00881">
    <property type="entry name" value="CoA_binding"/>
    <property type="match status" value="1"/>
</dbReference>
<keyword evidence="2 4" id="KW-0547">Nucleotide-binding</keyword>
<proteinExistence type="predicted"/>
<evidence type="ECO:0000313" key="8">
    <source>
        <dbReference type="Proteomes" id="UP001054846"/>
    </source>
</evidence>
<dbReference type="Pfam" id="PF13549">
    <property type="entry name" value="ATP-grasp_5"/>
    <property type="match status" value="1"/>
</dbReference>
<dbReference type="Gene3D" id="3.30.470.20">
    <property type="entry name" value="ATP-grasp fold, B domain"/>
    <property type="match status" value="1"/>
</dbReference>
<dbReference type="InterPro" id="IPR043938">
    <property type="entry name" value="Ligase_CoA_dom"/>
</dbReference>
<evidence type="ECO:0000313" key="7">
    <source>
        <dbReference type="EMBL" id="UFP96664.1"/>
    </source>
</evidence>
<dbReference type="InterPro" id="IPR051538">
    <property type="entry name" value="Acyl-CoA_Synth/Transferase"/>
</dbReference>
<dbReference type="InterPro" id="IPR036291">
    <property type="entry name" value="NAD(P)-bd_dom_sf"/>
</dbReference>
<dbReference type="SUPFAM" id="SSF51735">
    <property type="entry name" value="NAD(P)-binding Rossmann-fold domains"/>
    <property type="match status" value="1"/>
</dbReference>
<feature type="domain" description="ATP-grasp" evidence="5">
    <location>
        <begin position="509"/>
        <end position="545"/>
    </location>
</feature>
<organism evidence="7 8">
    <name type="scientific">Gloeobacter morelensis MG652769</name>
    <dbReference type="NCBI Taxonomy" id="2781736"/>
    <lineage>
        <taxon>Bacteria</taxon>
        <taxon>Bacillati</taxon>
        <taxon>Cyanobacteriota</taxon>
        <taxon>Cyanophyceae</taxon>
        <taxon>Gloeobacterales</taxon>
        <taxon>Gloeobacteraceae</taxon>
        <taxon>Gloeobacter</taxon>
        <taxon>Gloeobacter morelensis</taxon>
    </lineage>
</organism>
<dbReference type="SUPFAM" id="SSF52210">
    <property type="entry name" value="Succinyl-CoA synthetase domains"/>
    <property type="match status" value="2"/>
</dbReference>
<dbReference type="RefSeq" id="WP_230843947.1">
    <property type="nucleotide sequence ID" value="NZ_CP063845.1"/>
</dbReference>
<protein>
    <submittedName>
        <fullName evidence="7">Bifunctional acetate--CoA ligase family protein/GNAT family N-acetyltransferase</fullName>
    </submittedName>
</protein>
<dbReference type="InterPro" id="IPR000182">
    <property type="entry name" value="GNAT_dom"/>
</dbReference>
<dbReference type="Gene3D" id="3.30.1490.20">
    <property type="entry name" value="ATP-grasp fold, A domain"/>
    <property type="match status" value="1"/>
</dbReference>
<dbReference type="InterPro" id="IPR003781">
    <property type="entry name" value="CoA-bd"/>
</dbReference>
<sequence length="923" mass="98653">MLTADPAQDVLRSMRRPLDLIFAPKSVAVIGATDRPGSVGRTILANLLGNPFGGTVFPVNPKRPAVLGVKAYPTIAAVGERVELAIVVTPAATVPGVIRACAEAGVPGAIVISAGFRETGEAGAELERQVLAEARRGGMRIVGPNCLGVMNPHLGFNGTFAGAMANPGSLAFLSQSGALCTSILDWSFREHVGFSAFVSMGSMLDVGWGDWIYYLGDDPRTESIVIYMESIGDARSFLSAAREVAYTKPIIVIKAGRTAAAAQAATSHTGALTGSDEVLDAAFRRTGVLRVASVSELFNMAEVLAKQPRPQGRRLTILTNAGGPGVLATDALVGAGGELAALSPETVAKLDQLLPDHWSHGNPIDILGDAEPERYTRALAAAAHDPGSDGLLVILTPQAMSQPTETARQLVECSRDLHHKPILASWMGGAEVAAGEALLNRAGVPTYTYPDTAARVFNYMGLYSYNLRGIYETPCATEADTGIERAAAAGVLTAARQAGRTLLTEFEAKALLAAYGIPTVETRVAADEEAAVAAAGAIGYPVVVKLHSETITHKSDVQGVHLNLGDAAAVRAAYRAVAGAVEAQERAGKLQPSPQKPHFLGVSVQPMVRLDGYELILGSSIDAQFGPVLLFGTGGQLVEVFKDRALGLPPLNTTLARRMMEQTRIYGALLGVRGRAPVDLAALERLLVRFSQLVTEQPRIREIDINPLLARPGDSDAPTLIALDARVVLHPETICDSDLPRPAIRPYPLQYRAPWTLRDGTAVLIEPIRPEDEPLAVHFHESLSAESVYQRYFQILKLSRRVAHERLARLCFIDYDREMALVAKIREPKSERAQIVAVGRLSKIPGTTRAEFSMMVSDRLHGQGLGTEMLKRLIAVARDEKLSAIRAEILTTNLVMQRICTRLGFALVERPGDPVQLAVLALT</sequence>
<keyword evidence="8" id="KW-1185">Reference proteome</keyword>
<dbReference type="Gene3D" id="3.40.630.30">
    <property type="match status" value="1"/>
</dbReference>
<evidence type="ECO:0000259" key="6">
    <source>
        <dbReference type="PROSITE" id="PS51186"/>
    </source>
</evidence>
<dbReference type="InterPro" id="IPR011761">
    <property type="entry name" value="ATP-grasp"/>
</dbReference>
<dbReference type="Proteomes" id="UP001054846">
    <property type="component" value="Chromosome"/>
</dbReference>
<dbReference type="SUPFAM" id="SSF55729">
    <property type="entry name" value="Acyl-CoA N-acyltransferases (Nat)"/>
    <property type="match status" value="1"/>
</dbReference>
<gene>
    <name evidence="7" type="ORF">ISF26_10825</name>
</gene>
<dbReference type="PROSITE" id="PS50975">
    <property type="entry name" value="ATP_GRASP"/>
    <property type="match status" value="1"/>
</dbReference>
<evidence type="ECO:0000256" key="4">
    <source>
        <dbReference type="PROSITE-ProRule" id="PRU00409"/>
    </source>
</evidence>
<dbReference type="PANTHER" id="PTHR43334:SF1">
    <property type="entry name" value="3-HYDROXYPROPIONATE--COA LIGASE [ADP-FORMING]"/>
    <property type="match status" value="1"/>
</dbReference>
<dbReference type="SUPFAM" id="SSF56059">
    <property type="entry name" value="Glutathione synthetase ATP-binding domain-like"/>
    <property type="match status" value="1"/>
</dbReference>
<dbReference type="InterPro" id="IPR032875">
    <property type="entry name" value="Succ_CoA_lig_flav_dom"/>
</dbReference>
<accession>A0ABY3PSS5</accession>
<dbReference type="InterPro" id="IPR013815">
    <property type="entry name" value="ATP_grasp_subdomain_1"/>
</dbReference>
<dbReference type="InterPro" id="IPR016181">
    <property type="entry name" value="Acyl_CoA_acyltransferase"/>
</dbReference>
<dbReference type="PANTHER" id="PTHR43334">
    <property type="entry name" value="ACETATE--COA LIGASE [ADP-FORMING]"/>
    <property type="match status" value="1"/>
</dbReference>
<evidence type="ECO:0000256" key="2">
    <source>
        <dbReference type="ARBA" id="ARBA00022741"/>
    </source>
</evidence>
<reference evidence="7 8" key="1">
    <citation type="journal article" date="2021" name="Genome Biol. Evol.">
        <title>Complete Genome Sequencing of a Novel Gloeobacter Species from a Waterfall Cave in Mexico.</title>
        <authorList>
            <person name="Saw J.H."/>
            <person name="Cardona T."/>
            <person name="Montejano G."/>
        </authorList>
    </citation>
    <scope>NUCLEOTIDE SEQUENCE [LARGE SCALE GENOMIC DNA]</scope>
    <source>
        <strain evidence="7">MG652769</strain>
    </source>
</reference>
<dbReference type="EMBL" id="CP063845">
    <property type="protein sequence ID" value="UFP96664.1"/>
    <property type="molecule type" value="Genomic_DNA"/>
</dbReference>
<keyword evidence="1 7" id="KW-0436">Ligase</keyword>
<keyword evidence="3 4" id="KW-0067">ATP-binding</keyword>
<evidence type="ECO:0000259" key="5">
    <source>
        <dbReference type="PROSITE" id="PS50975"/>
    </source>
</evidence>
<dbReference type="Gene3D" id="3.40.50.720">
    <property type="entry name" value="NAD(P)-binding Rossmann-like Domain"/>
    <property type="match status" value="1"/>
</dbReference>
<dbReference type="PROSITE" id="PS51186">
    <property type="entry name" value="GNAT"/>
    <property type="match status" value="1"/>
</dbReference>
<name>A0ABY3PSS5_9CYAN</name>
<feature type="domain" description="N-acetyltransferase" evidence="6">
    <location>
        <begin position="763"/>
        <end position="923"/>
    </location>
</feature>
<evidence type="ECO:0000256" key="1">
    <source>
        <dbReference type="ARBA" id="ARBA00022598"/>
    </source>
</evidence>
<dbReference type="Pfam" id="PF19045">
    <property type="entry name" value="Ligase_CoA_2"/>
    <property type="match status" value="1"/>
</dbReference>
<evidence type="ECO:0000256" key="3">
    <source>
        <dbReference type="ARBA" id="ARBA00022840"/>
    </source>
</evidence>
<dbReference type="Pfam" id="PF13302">
    <property type="entry name" value="Acetyltransf_3"/>
    <property type="match status" value="1"/>
</dbReference>